<dbReference type="InterPro" id="IPR036249">
    <property type="entry name" value="Thioredoxin-like_sf"/>
</dbReference>
<dbReference type="KEGG" id="rsu:NHU_02970"/>
<dbReference type="GO" id="GO:0016491">
    <property type="term" value="F:oxidoreductase activity"/>
    <property type="evidence" value="ECO:0007669"/>
    <property type="project" value="UniProtKB-KW"/>
</dbReference>
<proteinExistence type="predicted"/>
<protein>
    <submittedName>
        <fullName evidence="7">DSBA oxidoreductase</fullName>
    </submittedName>
</protein>
<dbReference type="Proteomes" id="UP000064912">
    <property type="component" value="Chromosome"/>
</dbReference>
<dbReference type="SUPFAM" id="SSF52833">
    <property type="entry name" value="Thioredoxin-like"/>
    <property type="match status" value="1"/>
</dbReference>
<dbReference type="eggNOG" id="COG1651">
    <property type="taxonomic scope" value="Bacteria"/>
</dbReference>
<evidence type="ECO:0000256" key="4">
    <source>
        <dbReference type="ARBA" id="ARBA00023284"/>
    </source>
</evidence>
<dbReference type="InterPro" id="IPR013766">
    <property type="entry name" value="Thioredoxin_domain"/>
</dbReference>
<evidence type="ECO:0000313" key="8">
    <source>
        <dbReference type="Proteomes" id="UP000064912"/>
    </source>
</evidence>
<feature type="domain" description="Thioredoxin" evidence="6">
    <location>
        <begin position="68"/>
        <end position="255"/>
    </location>
</feature>
<keyword evidence="4" id="KW-0676">Redox-active center</keyword>
<feature type="signal peptide" evidence="5">
    <location>
        <begin position="1"/>
        <end position="26"/>
    </location>
</feature>
<dbReference type="CDD" id="cd03023">
    <property type="entry name" value="DsbA_Com1_like"/>
    <property type="match status" value="1"/>
</dbReference>
<dbReference type="Gene3D" id="3.40.30.10">
    <property type="entry name" value="Glutaredoxin"/>
    <property type="match status" value="1"/>
</dbReference>
<evidence type="ECO:0000313" key="7">
    <source>
        <dbReference type="EMBL" id="BAQ70117.1"/>
    </source>
</evidence>
<evidence type="ECO:0000259" key="6">
    <source>
        <dbReference type="PROSITE" id="PS51352"/>
    </source>
</evidence>
<dbReference type="InterPro" id="IPR001853">
    <property type="entry name" value="DSBA-like_thioredoxin_dom"/>
</dbReference>
<feature type="chain" id="PRO_5002300939" evidence="5">
    <location>
        <begin position="27"/>
        <end position="256"/>
    </location>
</feature>
<evidence type="ECO:0000256" key="3">
    <source>
        <dbReference type="ARBA" id="ARBA00023157"/>
    </source>
</evidence>
<sequence length="256" mass="27949">MTRMTAAALMALGLAAPLAAPLAAQAEAFDLTDMSAAERTAFRAEVRSYLMDNPEVLMEAISVLEQRQANAQAQNDETLIRVNAEDIFEDGVSWVGGNPEGDVTLVEFTDYRCTYCRKSYSEVSDLVASDGNIRFVVKEFPILGEQSVLSSRFAIAVKQLAGDAAYEKIHDALITFRGNVSDESLKRLAEENGLDAAAVLERMKAPEVEKVIADNHALAQRLQISGTPTFILGDQMIRGYVPLEGMKQLVEDARAD</sequence>
<keyword evidence="1 5" id="KW-0732">Signal</keyword>
<accession>A0A0D6B4S3</accession>
<reference evidence="7 8" key="1">
    <citation type="submission" date="2015-02" db="EMBL/GenBank/DDBJ databases">
        <title>Genome sequene of Rhodovulum sulfidophilum DSM 2351.</title>
        <authorList>
            <person name="Nagao N."/>
        </authorList>
    </citation>
    <scope>NUCLEOTIDE SEQUENCE [LARGE SCALE GENOMIC DNA]</scope>
    <source>
        <strain evidence="7 8">DSM 2351</strain>
    </source>
</reference>
<dbReference type="AlphaFoldDB" id="A0A0D6B4S3"/>
<dbReference type="PANTHER" id="PTHR13887:SF14">
    <property type="entry name" value="DISULFIDE BOND FORMATION PROTEIN D"/>
    <property type="match status" value="1"/>
</dbReference>
<evidence type="ECO:0000256" key="2">
    <source>
        <dbReference type="ARBA" id="ARBA00023002"/>
    </source>
</evidence>
<dbReference type="EMBL" id="AP014800">
    <property type="protein sequence ID" value="BAQ70117.1"/>
    <property type="molecule type" value="Genomic_DNA"/>
</dbReference>
<keyword evidence="2" id="KW-0560">Oxidoreductase</keyword>
<dbReference type="PROSITE" id="PS51352">
    <property type="entry name" value="THIOREDOXIN_2"/>
    <property type="match status" value="1"/>
</dbReference>
<dbReference type="Pfam" id="PF18312">
    <property type="entry name" value="ScsC_N"/>
    <property type="match status" value="1"/>
</dbReference>
<gene>
    <name evidence="7" type="ORF">NHU_02970</name>
</gene>
<organism evidence="7 8">
    <name type="scientific">Rhodovulum sulfidophilum</name>
    <name type="common">Rhodobacter sulfidophilus</name>
    <dbReference type="NCBI Taxonomy" id="35806"/>
    <lineage>
        <taxon>Bacteria</taxon>
        <taxon>Pseudomonadati</taxon>
        <taxon>Pseudomonadota</taxon>
        <taxon>Alphaproteobacteria</taxon>
        <taxon>Rhodobacterales</taxon>
        <taxon>Paracoccaceae</taxon>
        <taxon>Rhodovulum</taxon>
    </lineage>
</organism>
<dbReference type="PATRIC" id="fig|35806.4.peg.3052"/>
<evidence type="ECO:0000256" key="5">
    <source>
        <dbReference type="SAM" id="SignalP"/>
    </source>
</evidence>
<dbReference type="InterPro" id="IPR041205">
    <property type="entry name" value="ScsC_N"/>
</dbReference>
<dbReference type="Pfam" id="PF01323">
    <property type="entry name" value="DSBA"/>
    <property type="match status" value="1"/>
</dbReference>
<name>A0A0D6B4S3_RHOSU</name>
<keyword evidence="3" id="KW-1015">Disulfide bond</keyword>
<dbReference type="PANTHER" id="PTHR13887">
    <property type="entry name" value="GLUTATHIONE S-TRANSFERASE KAPPA"/>
    <property type="match status" value="1"/>
</dbReference>
<evidence type="ECO:0000256" key="1">
    <source>
        <dbReference type="ARBA" id="ARBA00022729"/>
    </source>
</evidence>